<feature type="compositionally biased region" description="Basic and acidic residues" evidence="2">
    <location>
        <begin position="473"/>
        <end position="494"/>
    </location>
</feature>
<feature type="compositionally biased region" description="Basic and acidic residues" evidence="2">
    <location>
        <begin position="190"/>
        <end position="230"/>
    </location>
</feature>
<feature type="region of interest" description="Disordered" evidence="2">
    <location>
        <begin position="190"/>
        <end position="235"/>
    </location>
</feature>
<sequence length="604" mass="68210">MQRIGCIALLSLSKNPEKSDSFDSVRSVMLKDGLTVLSMAIKEFQGNPLVEKVARRLMDTIFKNKSSHANKASDDSVTSTEVDVNELKATLAATRKQLQEKSQLLAKTQKKLDQVEGDKVKYKNQLRTAERKLKKNPDVHKSPVHKTDVPVGVAKSTVLAELKAKKIELEENKKMENIVQGNKSAVLEEIRKRKSDSKDKRRTREFEERADKSEKSEKSDKSEKSEKSESVEEIPAHPTFVKNEFSIKFEGDVFKTHFDPTAILKDHLDHLAKAKKIDLDNFVILKPDGTLITDLHSQLCSLGVLEVRMVPSADYEDEEKQKVSRKASGKKFKSSINPETPEDDPKSKEKMSGISKILKRKSQPRPGSRSVEREKKPTTILITKTTPNPAPTPVTEQPKKSSSTNLNLNTLTNPNAPPPPPPLEASRKNSDPARHRRGSSGPLAAVNPVPAPPNPPNPPPTQTKKSQSSNKQTKNERNISNRRADKTDKKNTEDRIFEYKEEIEMLKEDLASLRNVFQLQTEQMKLTEIENEKLKTIIRNLSEELSKAQNELKISVQKISSETPRVSENTSPRTFARLKKQNKELQKQNEQLSLQLEKLKKDKQ</sequence>
<feature type="compositionally biased region" description="Low complexity" evidence="2">
    <location>
        <begin position="404"/>
        <end position="414"/>
    </location>
</feature>
<evidence type="ECO:0000256" key="2">
    <source>
        <dbReference type="SAM" id="MobiDB-lite"/>
    </source>
</evidence>
<feature type="compositionally biased region" description="Low complexity" evidence="2">
    <location>
        <begin position="378"/>
        <end position="387"/>
    </location>
</feature>
<dbReference type="EMBL" id="GIBP01001318">
    <property type="protein sequence ID" value="NDV30287.1"/>
    <property type="molecule type" value="Transcribed_RNA"/>
</dbReference>
<name>A0A6B2L055_9EUKA</name>
<protein>
    <submittedName>
        <fullName evidence="3">Uncharacterized protein</fullName>
    </submittedName>
</protein>
<keyword evidence="1" id="KW-0175">Coiled coil</keyword>
<feature type="region of interest" description="Disordered" evidence="2">
    <location>
        <begin position="313"/>
        <end position="494"/>
    </location>
</feature>
<feature type="compositionally biased region" description="Low complexity" evidence="2">
    <location>
        <begin position="462"/>
        <end position="472"/>
    </location>
</feature>
<evidence type="ECO:0000256" key="1">
    <source>
        <dbReference type="SAM" id="Coils"/>
    </source>
</evidence>
<organism evidence="3">
    <name type="scientific">Arcella intermedia</name>
    <dbReference type="NCBI Taxonomy" id="1963864"/>
    <lineage>
        <taxon>Eukaryota</taxon>
        <taxon>Amoebozoa</taxon>
        <taxon>Tubulinea</taxon>
        <taxon>Elardia</taxon>
        <taxon>Arcellinida</taxon>
        <taxon>Sphaerothecina</taxon>
        <taxon>Arcellidae</taxon>
        <taxon>Arcella</taxon>
    </lineage>
</organism>
<accession>A0A6B2L055</accession>
<feature type="compositionally biased region" description="Basic residues" evidence="2">
    <location>
        <begin position="323"/>
        <end position="333"/>
    </location>
</feature>
<dbReference type="AlphaFoldDB" id="A0A6B2L055"/>
<reference evidence="3" key="1">
    <citation type="journal article" date="2020" name="J. Eukaryot. Microbiol.">
        <title>De novo Sequencing, Assembly and Annotation of the Transcriptome for the Free-Living Testate Amoeba Arcella intermedia.</title>
        <authorList>
            <person name="Ribeiro G.M."/>
            <person name="Porfirio-Sousa A.L."/>
            <person name="Maurer-Alcala X.X."/>
            <person name="Katz L.A."/>
            <person name="Lahr D.J.G."/>
        </authorList>
    </citation>
    <scope>NUCLEOTIDE SEQUENCE</scope>
</reference>
<evidence type="ECO:0000313" key="3">
    <source>
        <dbReference type="EMBL" id="NDV30287.1"/>
    </source>
</evidence>
<feature type="coiled-coil region" evidence="1">
    <location>
        <begin position="84"/>
        <end position="132"/>
    </location>
</feature>
<proteinExistence type="predicted"/>
<feature type="compositionally biased region" description="Pro residues" evidence="2">
    <location>
        <begin position="449"/>
        <end position="461"/>
    </location>
</feature>